<dbReference type="AlphaFoldDB" id="A0A5B9QK69"/>
<protein>
    <submittedName>
        <fullName evidence="1">SOUL heme-binding protein</fullName>
    </submittedName>
</protein>
<dbReference type="KEGG" id="bgok:Pr1d_47920"/>
<gene>
    <name evidence="1" type="ORF">Pr1d_47920</name>
</gene>
<reference evidence="1 2" key="1">
    <citation type="submission" date="2019-08" db="EMBL/GenBank/DDBJ databases">
        <title>Deep-cultivation of Planctomycetes and their phenomic and genomic characterization uncovers novel biology.</title>
        <authorList>
            <person name="Wiegand S."/>
            <person name="Jogler M."/>
            <person name="Boedeker C."/>
            <person name="Pinto D."/>
            <person name="Vollmers J."/>
            <person name="Rivas-Marin E."/>
            <person name="Kohn T."/>
            <person name="Peeters S.H."/>
            <person name="Heuer A."/>
            <person name="Rast P."/>
            <person name="Oberbeckmann S."/>
            <person name="Bunk B."/>
            <person name="Jeske O."/>
            <person name="Meyerdierks A."/>
            <person name="Storesund J.E."/>
            <person name="Kallscheuer N."/>
            <person name="Luecker S."/>
            <person name="Lage O.M."/>
            <person name="Pohl T."/>
            <person name="Merkel B.J."/>
            <person name="Hornburger P."/>
            <person name="Mueller R.-W."/>
            <person name="Bruemmer F."/>
            <person name="Labrenz M."/>
            <person name="Spormann A.M."/>
            <person name="Op den Camp H."/>
            <person name="Overmann J."/>
            <person name="Amann R."/>
            <person name="Jetten M.S.M."/>
            <person name="Mascher T."/>
            <person name="Medema M.H."/>
            <person name="Devos D.P."/>
            <person name="Kaster A.-K."/>
            <person name="Ovreas L."/>
            <person name="Rohde M."/>
            <person name="Galperin M.Y."/>
            <person name="Jogler C."/>
        </authorList>
    </citation>
    <scope>NUCLEOTIDE SEQUENCE [LARGE SCALE GENOMIC DNA]</scope>
    <source>
        <strain evidence="1 2">Pr1d</strain>
    </source>
</reference>
<name>A0A5B9QK69_9BACT</name>
<accession>A0A5B9QK69</accession>
<dbReference type="InterPro" id="IPR011256">
    <property type="entry name" value="Reg_factor_effector_dom_sf"/>
</dbReference>
<keyword evidence="2" id="KW-1185">Reference proteome</keyword>
<dbReference type="SUPFAM" id="SSF55136">
    <property type="entry name" value="Probable bacterial effector-binding domain"/>
    <property type="match status" value="1"/>
</dbReference>
<dbReference type="Gene3D" id="3.20.80.10">
    <property type="entry name" value="Regulatory factor, effector binding domain"/>
    <property type="match status" value="1"/>
</dbReference>
<dbReference type="EMBL" id="CP042913">
    <property type="protein sequence ID" value="QEG37446.1"/>
    <property type="molecule type" value="Genomic_DNA"/>
</dbReference>
<dbReference type="RefSeq" id="WP_148075686.1">
    <property type="nucleotide sequence ID" value="NZ_CP042913.1"/>
</dbReference>
<proteinExistence type="predicted"/>
<evidence type="ECO:0000313" key="1">
    <source>
        <dbReference type="EMBL" id="QEG37446.1"/>
    </source>
</evidence>
<organism evidence="1 2">
    <name type="scientific">Bythopirellula goksoeyrii</name>
    <dbReference type="NCBI Taxonomy" id="1400387"/>
    <lineage>
        <taxon>Bacteria</taxon>
        <taxon>Pseudomonadati</taxon>
        <taxon>Planctomycetota</taxon>
        <taxon>Planctomycetia</taxon>
        <taxon>Pirellulales</taxon>
        <taxon>Lacipirellulaceae</taxon>
        <taxon>Bythopirellula</taxon>
    </lineage>
</organism>
<dbReference type="Proteomes" id="UP000323917">
    <property type="component" value="Chromosome"/>
</dbReference>
<evidence type="ECO:0000313" key="2">
    <source>
        <dbReference type="Proteomes" id="UP000323917"/>
    </source>
</evidence>
<sequence>MNLTFLAFFVTTALSGETNEGFAPPQGPAMEAIQLLQSAESQTEIEEIEGLLEQAVTLLGPQSPAADKLRQALTKPAEIGDLRQAGNEVLEMLTFVPRYEADLPEGFPTYTPAGVIELKVYPKNRRAIAKQFFTLFGHITRNQIAMTTPVRMEFDRGKNGKLKQESMAFYYGKPTIGSVGVQGNVQVVEQAGEMVVALGHRGSRDKKVIAEGERRLRAWLAEHPEYESNGNLVVMGYNSPMVPAKSQFFEIQLPVKQNSAP</sequence>
<dbReference type="Pfam" id="PF04832">
    <property type="entry name" value="SOUL"/>
    <property type="match status" value="1"/>
</dbReference>
<dbReference type="OrthoDB" id="263408at2"/>
<dbReference type="InterPro" id="IPR006917">
    <property type="entry name" value="SOUL_heme-bd"/>
</dbReference>